<accession>A0ABN8R7P0</accession>
<keyword evidence="2" id="KW-0472">Membrane</keyword>
<dbReference type="Proteomes" id="UP001159405">
    <property type="component" value="Unassembled WGS sequence"/>
</dbReference>
<evidence type="ECO:0000256" key="1">
    <source>
        <dbReference type="SAM" id="MobiDB-lite"/>
    </source>
</evidence>
<protein>
    <submittedName>
        <fullName evidence="3">Uncharacterized protein</fullName>
    </submittedName>
</protein>
<comment type="caution">
    <text evidence="3">The sequence shown here is derived from an EMBL/GenBank/DDBJ whole genome shotgun (WGS) entry which is preliminary data.</text>
</comment>
<keyword evidence="2" id="KW-0812">Transmembrane</keyword>
<feature type="transmembrane region" description="Helical" evidence="2">
    <location>
        <begin position="163"/>
        <end position="184"/>
    </location>
</feature>
<evidence type="ECO:0000313" key="4">
    <source>
        <dbReference type="Proteomes" id="UP001159405"/>
    </source>
</evidence>
<feature type="transmembrane region" description="Helical" evidence="2">
    <location>
        <begin position="392"/>
        <end position="415"/>
    </location>
</feature>
<keyword evidence="4" id="KW-1185">Reference proteome</keyword>
<reference evidence="3 4" key="1">
    <citation type="submission" date="2022-05" db="EMBL/GenBank/DDBJ databases">
        <authorList>
            <consortium name="Genoscope - CEA"/>
            <person name="William W."/>
        </authorList>
    </citation>
    <scope>NUCLEOTIDE SEQUENCE [LARGE SCALE GENOMIC DNA]</scope>
</reference>
<evidence type="ECO:0000313" key="3">
    <source>
        <dbReference type="EMBL" id="CAH3175412.1"/>
    </source>
</evidence>
<gene>
    <name evidence="3" type="ORF">PLOB_00016919</name>
</gene>
<feature type="transmembrane region" description="Helical" evidence="2">
    <location>
        <begin position="273"/>
        <end position="299"/>
    </location>
</feature>
<sequence length="421" mass="47806">MERKGLGGEDEICNEPNERETEPLVARPPEPPAAYEKFLAGRERQKPKRWIIPAQFALKVSFWSLGMWGHRVWKYFAQTFLVIAAIIFFVFSVILIAYSRDPSQFCPPDSNFSLCCYRFTVAVLFATTIPLCLAFIACHIVGKSSSSALVCPPQFLIKETHKAVIFMSFLAFLAMNASFSVNVYTVSVLNYTNIGSNASSTHNDSLPWSAKVFMVLPAAEFLFSWFLLNICHVFAAICIVLGTFAEDTFRLIRDPQNRTLDDVIRIHEDFCNVVFSTASVYSVWFLLHLITYSVGYILFSTKFFLDINRPLSEFNMRLIFNGLHLLFLFYIFVTPFIFAARISSDCAEIYEKVNCSTSDDWNEGHPFKDRNNISLFVSYAKKRRCGFRVGRITFGDSLAWVSFLVGVTGVLLPLIQDGIST</sequence>
<feature type="transmembrane region" description="Helical" evidence="2">
    <location>
        <begin position="319"/>
        <end position="340"/>
    </location>
</feature>
<organism evidence="3 4">
    <name type="scientific">Porites lobata</name>
    <dbReference type="NCBI Taxonomy" id="104759"/>
    <lineage>
        <taxon>Eukaryota</taxon>
        <taxon>Metazoa</taxon>
        <taxon>Cnidaria</taxon>
        <taxon>Anthozoa</taxon>
        <taxon>Hexacorallia</taxon>
        <taxon>Scleractinia</taxon>
        <taxon>Fungiina</taxon>
        <taxon>Poritidae</taxon>
        <taxon>Porites</taxon>
    </lineage>
</organism>
<feature type="region of interest" description="Disordered" evidence="1">
    <location>
        <begin position="1"/>
        <end position="31"/>
    </location>
</feature>
<name>A0ABN8R7P0_9CNID</name>
<keyword evidence="2" id="KW-1133">Transmembrane helix</keyword>
<feature type="transmembrane region" description="Helical" evidence="2">
    <location>
        <begin position="222"/>
        <end position="245"/>
    </location>
</feature>
<evidence type="ECO:0000256" key="2">
    <source>
        <dbReference type="SAM" id="Phobius"/>
    </source>
</evidence>
<proteinExistence type="predicted"/>
<feature type="transmembrane region" description="Helical" evidence="2">
    <location>
        <begin position="119"/>
        <end position="142"/>
    </location>
</feature>
<feature type="transmembrane region" description="Helical" evidence="2">
    <location>
        <begin position="80"/>
        <end position="99"/>
    </location>
</feature>
<dbReference type="EMBL" id="CALNXK010000200">
    <property type="protein sequence ID" value="CAH3175412.1"/>
    <property type="molecule type" value="Genomic_DNA"/>
</dbReference>